<evidence type="ECO:0000256" key="5">
    <source>
        <dbReference type="PROSITE-ProRule" id="PRU00433"/>
    </source>
</evidence>
<dbReference type="SUPFAM" id="SSF52266">
    <property type="entry name" value="SGNH hydrolase"/>
    <property type="match status" value="1"/>
</dbReference>
<dbReference type="Gene3D" id="3.40.50.1110">
    <property type="entry name" value="SGNH hydrolase"/>
    <property type="match status" value="1"/>
</dbReference>
<keyword evidence="3 5" id="KW-0408">Iron</keyword>
<feature type="region of interest" description="Disordered" evidence="6">
    <location>
        <begin position="1124"/>
        <end position="1160"/>
    </location>
</feature>
<dbReference type="InterPro" id="IPR008972">
    <property type="entry name" value="Cupredoxin"/>
</dbReference>
<dbReference type="Gene3D" id="1.10.760.10">
    <property type="entry name" value="Cytochrome c-like domain"/>
    <property type="match status" value="1"/>
</dbReference>
<dbReference type="Pfam" id="PF13472">
    <property type="entry name" value="Lipase_GDSL_2"/>
    <property type="match status" value="1"/>
</dbReference>
<dbReference type="InterPro" id="IPR011042">
    <property type="entry name" value="6-blade_b-propeller_TolB-like"/>
</dbReference>
<dbReference type="Pfam" id="PF00127">
    <property type="entry name" value="Copper-bind"/>
    <property type="match status" value="1"/>
</dbReference>
<dbReference type="SUPFAM" id="SSF49503">
    <property type="entry name" value="Cupredoxins"/>
    <property type="match status" value="1"/>
</dbReference>
<dbReference type="NCBIfam" id="TIGR02603">
    <property type="entry name" value="CxxCH_TIGR02603"/>
    <property type="match status" value="1"/>
</dbReference>
<gene>
    <name evidence="8" type="ORF">PZE19_14050</name>
</gene>
<dbReference type="InterPro" id="IPR008979">
    <property type="entry name" value="Galactose-bd-like_sf"/>
</dbReference>
<dbReference type="InterPro" id="IPR013830">
    <property type="entry name" value="SGNH_hydro"/>
</dbReference>
<dbReference type="SUPFAM" id="SSF49785">
    <property type="entry name" value="Galactose-binding domain-like"/>
    <property type="match status" value="1"/>
</dbReference>
<dbReference type="Pfam" id="PF00034">
    <property type="entry name" value="Cytochrom_C"/>
    <property type="match status" value="1"/>
</dbReference>
<reference evidence="8 9" key="1">
    <citation type="submission" date="2023-03" db="EMBL/GenBank/DDBJ databases">
        <title>Paludisphaera mucosa sp. nov. a novel planctomycete from northern fen.</title>
        <authorList>
            <person name="Ivanova A."/>
        </authorList>
    </citation>
    <scope>NUCLEOTIDE SEQUENCE [LARGE SCALE GENOMIC DNA]</scope>
    <source>
        <strain evidence="8 9">Pla2</strain>
    </source>
</reference>
<evidence type="ECO:0000256" key="2">
    <source>
        <dbReference type="ARBA" id="ARBA00022723"/>
    </source>
</evidence>
<dbReference type="PROSITE" id="PS51007">
    <property type="entry name" value="CYTC"/>
    <property type="match status" value="1"/>
</dbReference>
<dbReference type="PANTHER" id="PTHR33546">
    <property type="entry name" value="LARGE, MULTIFUNCTIONAL SECRETED PROTEIN-RELATED"/>
    <property type="match status" value="1"/>
</dbReference>
<dbReference type="SUPFAM" id="SSF48371">
    <property type="entry name" value="ARM repeat"/>
    <property type="match status" value="1"/>
</dbReference>
<evidence type="ECO:0000256" key="4">
    <source>
        <dbReference type="ARBA" id="ARBA00023008"/>
    </source>
</evidence>
<dbReference type="InterPro" id="IPR011989">
    <property type="entry name" value="ARM-like"/>
</dbReference>
<comment type="caution">
    <text evidence="8">The sequence shown here is derived from an EMBL/GenBank/DDBJ whole genome shotgun (WGS) entry which is preliminary data.</text>
</comment>
<evidence type="ECO:0000256" key="3">
    <source>
        <dbReference type="ARBA" id="ARBA00023004"/>
    </source>
</evidence>
<dbReference type="CDD" id="cd01834">
    <property type="entry name" value="SGNH_hydrolase_like_2"/>
    <property type="match status" value="1"/>
</dbReference>
<evidence type="ECO:0000313" key="8">
    <source>
        <dbReference type="EMBL" id="MDG3004905.1"/>
    </source>
</evidence>
<dbReference type="InterPro" id="IPR013427">
    <property type="entry name" value="Haem-bd_dom_put"/>
</dbReference>
<dbReference type="Pfam" id="PF23500">
    <property type="entry name" value="DUF7133"/>
    <property type="match status" value="1"/>
</dbReference>
<feature type="region of interest" description="Disordered" evidence="6">
    <location>
        <begin position="1661"/>
        <end position="1683"/>
    </location>
</feature>
<dbReference type="Gene3D" id="2.60.40.420">
    <property type="entry name" value="Cupredoxins - blue copper proteins"/>
    <property type="match status" value="1"/>
</dbReference>
<dbReference type="EMBL" id="JARRAG010000002">
    <property type="protein sequence ID" value="MDG3004905.1"/>
    <property type="molecule type" value="Genomic_DNA"/>
</dbReference>
<dbReference type="InterPro" id="IPR013428">
    <property type="entry name" value="Membrane-bound_put_N"/>
</dbReference>
<organism evidence="8 9">
    <name type="scientific">Paludisphaera mucosa</name>
    <dbReference type="NCBI Taxonomy" id="3030827"/>
    <lineage>
        <taxon>Bacteria</taxon>
        <taxon>Pseudomonadati</taxon>
        <taxon>Planctomycetota</taxon>
        <taxon>Planctomycetia</taxon>
        <taxon>Isosphaerales</taxon>
        <taxon>Isosphaeraceae</taxon>
        <taxon>Paludisphaera</taxon>
    </lineage>
</organism>
<sequence length="1683" mass="184336">MAFLRHFGERPRSDAGKAWRVAVGVIAVWALSASAPVGLARDGRLPDPSLDLPKGSHISVIGNTLADRMQHTGWLESIMHSRFPDHRLTVRNLAFSGDELTIRLRSAGFGTPDEWLAKNRTDVVCAFFGYNESYGGLAQFRGDLDAFIKHTLAQKYNGESAPKLVLFSPIAFEDLHDPSLPDGKEVNLRLERLTAVMSDLAEARGVRFIDLFHPSQKLYAQAPKPLTINGVHLTSEGDKLIAEVVERTLFGDNKVQDPAKFEKLHQAVLDKSDVWFNRYRTVDGYSIYGGRADLAFVENQTNRVVAQREMEVLDVMTANRDKRIWAVAEGGDLQVDDSNTPPFLPVVTNKPGAGPNGEHLFLGGEAAIAKMTPGKGLKVNLFASEEKFPDLAKPMQMTFDARGRLWVACWPTYPHWKPKSPRNDKILIFEDTDGDGVADKQTTFADDLHCPTGFEIVPQGVLVAQAPDLMLLKDTDGDDRADVRVRLLSGLDSADTHHTSNSFRSGPGGDVYFQEGTFHHSQVETPFGPPVRLANAGVFRYEPRSQKIDVYVTYPFANPHGHVFDRWGQDFVTDGTGNVNYFAAAFSGHLDFPEKHRPMKPYFQQRTRPCGGTEILSSKHFPDDWQGDLLVANVIGFQGIHRYRYQDEGSGFTAVEQEPLVFSSDPNFRPVDIETGPDGAVYFLDWQNPIIGHMQHNLRDPSRDAAHGRVYRVTHEGRPLSPQAAIAGRPVEELLALLKSPEDRVRYRAKAVLCGHDAAEVLPALAAWVEKIDAADPDHDHQVLEALWVHQTYDVVNLDLLKRCLTAADPRARAAAVRVLCCWRDRTPDALDVLRKLARDEHPRVRLEVVRAASFFTEPDALDVALSTAESASDYYLDYARGETLRALEPYVKKALREGRAIEFRSDAAARYFLDRAAPDDLLQMKRGRPVLREILFRKGVREEDRRKALADLAALVGRSPAQVLIEDLAARDAEGDAGLDDAVAMELARMLGERDRAELVPIRPQAEKLATSARAPIARRIGLAAMVAADGSADAAWALAVRSVASLRDFLAATPLIRDPIVRSALYPRIEPLLRGLPEGLAADAGATGKGTLGRFVRIALPRRGTLTLAEVEVISDGRNVATHGKASQKNTANGGDAARAVDGNASGSYGGNGQTHTEEQTDAPWWEVDLGSEVPIEAVVVHNRTEGSLGRRLQGYELTILDGSRQVVDRRKDLPAPAEKARLEYAGDGRAGLIRRAAMDALTTLRGHEPETFRALAKFVREGVDRRAAILAIQKLPPASWPDDELAPLADVLLAEVARIPVADRRTPAALDALQLGDLVAARLPADRARAVRKALGDLGVRAIRVGTVLEQMRYDVDRIVVQAGKPVEFVFENVDVMPHNFVVTQAGSLEEVGQLAESTGLQADAMKRQYVPASGKILLASKLLQPRDVERLAFTPPTTPGVLPYVCTYPGHWRRMYGALYVVEDLDAYLAAPEAYLAAHPLPVADELLKSTRPRTEWTFDDLKPSIAQLDAGRSFQNGRQLFQLATCATCHQLGGVGAAFGPDLAKLDPKQAPADLLKNVLDPSANINEKFAGYAIELESGQVVSGLIVEETADAIKVVENPLASVVPRQIPKADVSNRAKSTVSIMPKGLLDKLTREEILDLIAYIAAGGNPDNPLFRHDHAAHGQGPAGHAAGGSGH</sequence>
<dbReference type="SUPFAM" id="SSF63829">
    <property type="entry name" value="Calcium-dependent phosphotriesterase"/>
    <property type="match status" value="1"/>
</dbReference>
<dbReference type="CDD" id="cd04233">
    <property type="entry name" value="Auracyanin"/>
    <property type="match status" value="1"/>
</dbReference>
<dbReference type="SUPFAM" id="SSF46626">
    <property type="entry name" value="Cytochrome c"/>
    <property type="match status" value="1"/>
</dbReference>
<keyword evidence="4" id="KW-0186">Copper</keyword>
<dbReference type="Gene3D" id="2.60.120.260">
    <property type="entry name" value="Galactose-binding domain-like"/>
    <property type="match status" value="1"/>
</dbReference>
<feature type="domain" description="Cytochrome c" evidence="7">
    <location>
        <begin position="1517"/>
        <end position="1655"/>
    </location>
</feature>
<evidence type="ECO:0000259" key="7">
    <source>
        <dbReference type="PROSITE" id="PS51007"/>
    </source>
</evidence>
<dbReference type="PANTHER" id="PTHR33546:SF1">
    <property type="entry name" value="LARGE, MULTIFUNCTIONAL SECRETED PROTEIN"/>
    <property type="match status" value="1"/>
</dbReference>
<dbReference type="InterPro" id="IPR055557">
    <property type="entry name" value="DUF7133"/>
</dbReference>
<dbReference type="Pfam" id="PF13646">
    <property type="entry name" value="HEAT_2"/>
    <property type="match status" value="1"/>
</dbReference>
<keyword evidence="2 5" id="KW-0479">Metal-binding</keyword>
<dbReference type="RefSeq" id="WP_277861256.1">
    <property type="nucleotide sequence ID" value="NZ_JARRAG010000002.1"/>
</dbReference>
<dbReference type="InterPro" id="IPR016024">
    <property type="entry name" value="ARM-type_fold"/>
</dbReference>
<evidence type="ECO:0000313" key="9">
    <source>
        <dbReference type="Proteomes" id="UP001216907"/>
    </source>
</evidence>
<proteinExistence type="predicted"/>
<accession>A0ABT6FBD9</accession>
<dbReference type="InterPro" id="IPR036514">
    <property type="entry name" value="SGNH_hydro_sf"/>
</dbReference>
<dbReference type="Proteomes" id="UP001216907">
    <property type="component" value="Unassembled WGS sequence"/>
</dbReference>
<keyword evidence="1 5" id="KW-0349">Heme</keyword>
<protein>
    <submittedName>
        <fullName evidence="8">HEAT repeat domain-containing protein</fullName>
    </submittedName>
</protein>
<dbReference type="InterPro" id="IPR036909">
    <property type="entry name" value="Cyt_c-like_dom_sf"/>
</dbReference>
<dbReference type="InterPro" id="IPR009056">
    <property type="entry name" value="Cyt_c-like_dom"/>
</dbReference>
<dbReference type="NCBIfam" id="TIGR02604">
    <property type="entry name" value="Piru_Ver_Nterm"/>
    <property type="match status" value="1"/>
</dbReference>
<evidence type="ECO:0000256" key="6">
    <source>
        <dbReference type="SAM" id="MobiDB-lite"/>
    </source>
</evidence>
<dbReference type="Gene3D" id="1.25.10.10">
    <property type="entry name" value="Leucine-rich Repeat Variant"/>
    <property type="match status" value="1"/>
</dbReference>
<dbReference type="Pfam" id="PF22633">
    <property type="entry name" value="F5_F8_type_C_2"/>
    <property type="match status" value="1"/>
</dbReference>
<dbReference type="InterPro" id="IPR000923">
    <property type="entry name" value="BlueCu_1"/>
</dbReference>
<keyword evidence="9" id="KW-1185">Reference proteome</keyword>
<evidence type="ECO:0000256" key="1">
    <source>
        <dbReference type="ARBA" id="ARBA00022617"/>
    </source>
</evidence>
<name>A0ABT6FBD9_9BACT</name>
<dbReference type="Gene3D" id="2.120.10.30">
    <property type="entry name" value="TolB, C-terminal domain"/>
    <property type="match status" value="1"/>
</dbReference>